<evidence type="ECO:0000256" key="5">
    <source>
        <dbReference type="ARBA" id="ARBA00062515"/>
    </source>
</evidence>
<feature type="binding site" evidence="6">
    <location>
        <position position="61"/>
    </location>
    <ligand>
        <name>molybdate</name>
        <dbReference type="ChEBI" id="CHEBI:36264"/>
    </ligand>
</feature>
<keyword evidence="3 6" id="KW-0479">Metal-binding</keyword>
<dbReference type="Pfam" id="PF13531">
    <property type="entry name" value="SBP_bac_11"/>
    <property type="match status" value="1"/>
</dbReference>
<evidence type="ECO:0000256" key="6">
    <source>
        <dbReference type="PIRSR" id="PIRSR004846-1"/>
    </source>
</evidence>
<dbReference type="Proteomes" id="UP000662914">
    <property type="component" value="Chromosome"/>
</dbReference>
<evidence type="ECO:0000256" key="4">
    <source>
        <dbReference type="ARBA" id="ARBA00022729"/>
    </source>
</evidence>
<evidence type="ECO:0000256" key="3">
    <source>
        <dbReference type="ARBA" id="ARBA00022723"/>
    </source>
</evidence>
<evidence type="ECO:0000256" key="2">
    <source>
        <dbReference type="ARBA" id="ARBA00022505"/>
    </source>
</evidence>
<reference evidence="8" key="1">
    <citation type="journal article" name="DNA Res.">
        <title>The physiological potential of anammox bacteria as revealed by their core genome structure.</title>
        <authorList>
            <person name="Okubo T."/>
            <person name="Toyoda A."/>
            <person name="Fukuhara K."/>
            <person name="Uchiyama I."/>
            <person name="Harigaya Y."/>
            <person name="Kuroiwa M."/>
            <person name="Suzuki T."/>
            <person name="Murakami Y."/>
            <person name="Suwa Y."/>
            <person name="Takami H."/>
        </authorList>
    </citation>
    <scope>NUCLEOTIDE SEQUENCE</scope>
    <source>
        <strain evidence="8">317325-3</strain>
    </source>
</reference>
<feature type="signal peptide" evidence="7">
    <location>
        <begin position="1"/>
        <end position="23"/>
    </location>
</feature>
<sequence>MPIRFHKWLLAAAMVFFNASACAAEVTVSAAASLTDAFREIARGYEAQHAGARVLLNFGASGALLQQIAKGAPVDVFASADQETMDQAQQQHLIAERRDFTRNALVLILPADSRLTPASLGDLTQPGVNRITMGNPAVAPIGRYARRALENANLWTAVGPKIIHAQNVRQALDYVVRSEVDAGFVFATDAAVLKDKVKVAFSVAVDVPMTYPIARIAAGPSGEEAKRLIAYILSPAGQAVLAKYGFLQP</sequence>
<dbReference type="GO" id="GO:1901359">
    <property type="term" value="F:tungstate binding"/>
    <property type="evidence" value="ECO:0007669"/>
    <property type="project" value="UniProtKB-ARBA"/>
</dbReference>
<dbReference type="PIRSF" id="PIRSF004846">
    <property type="entry name" value="ModA"/>
    <property type="match status" value="1"/>
</dbReference>
<evidence type="ECO:0000256" key="7">
    <source>
        <dbReference type="SAM" id="SignalP"/>
    </source>
</evidence>
<name>A0A809QXK6_9PROT</name>
<protein>
    <submittedName>
        <fullName evidence="8">Molybdenum ABC transporter, periplasmic molybdate-binding protein</fullName>
    </submittedName>
</protein>
<dbReference type="NCBIfam" id="TIGR01256">
    <property type="entry name" value="modA"/>
    <property type="match status" value="1"/>
</dbReference>
<accession>A0A809QXK6</accession>
<dbReference type="InterPro" id="IPR050682">
    <property type="entry name" value="ModA/WtpA"/>
</dbReference>
<dbReference type="PANTHER" id="PTHR30632:SF0">
    <property type="entry name" value="SULFATE-BINDING PROTEIN"/>
    <property type="match status" value="1"/>
</dbReference>
<dbReference type="FunFam" id="3.40.190.10:FF:000035">
    <property type="entry name" value="Molybdate ABC transporter substrate-binding protein"/>
    <property type="match status" value="1"/>
</dbReference>
<evidence type="ECO:0000313" key="8">
    <source>
        <dbReference type="EMBL" id="BBO20153.1"/>
    </source>
</evidence>
<dbReference type="GO" id="GO:0030973">
    <property type="term" value="F:molybdate ion binding"/>
    <property type="evidence" value="ECO:0007669"/>
    <property type="project" value="UniProtKB-ARBA"/>
</dbReference>
<comment type="similarity">
    <text evidence="1">Belongs to the bacterial solute-binding protein ModA family.</text>
</comment>
<dbReference type="AlphaFoldDB" id="A0A809QXK6"/>
<dbReference type="Gene3D" id="3.40.190.10">
    <property type="entry name" value="Periplasmic binding protein-like II"/>
    <property type="match status" value="2"/>
</dbReference>
<feature type="binding site" evidence="6">
    <location>
        <position position="33"/>
    </location>
    <ligand>
        <name>molybdate</name>
        <dbReference type="ChEBI" id="CHEBI:36264"/>
    </ligand>
</feature>
<dbReference type="GO" id="GO:0046872">
    <property type="term" value="F:metal ion binding"/>
    <property type="evidence" value="ECO:0007669"/>
    <property type="project" value="UniProtKB-KW"/>
</dbReference>
<keyword evidence="2 6" id="KW-0500">Molybdenum</keyword>
<keyword evidence="4 7" id="KW-0732">Signal</keyword>
<dbReference type="GO" id="GO:0015689">
    <property type="term" value="P:molybdate ion transport"/>
    <property type="evidence" value="ECO:0007669"/>
    <property type="project" value="InterPro"/>
</dbReference>
<dbReference type="PANTHER" id="PTHR30632">
    <property type="entry name" value="MOLYBDATE-BINDING PERIPLASMIC PROTEIN"/>
    <property type="match status" value="1"/>
</dbReference>
<gene>
    <name evidence="8" type="ORF">DSYM_08520</name>
</gene>
<dbReference type="InterPro" id="IPR005950">
    <property type="entry name" value="ModA"/>
</dbReference>
<dbReference type="EMBL" id="AP021857">
    <property type="protein sequence ID" value="BBO20153.1"/>
    <property type="molecule type" value="Genomic_DNA"/>
</dbReference>
<organism evidence="8 9">
    <name type="scientific">Candidatus Desulfobacillus denitrificans</name>
    <dbReference type="NCBI Taxonomy" id="2608985"/>
    <lineage>
        <taxon>Bacteria</taxon>
        <taxon>Pseudomonadati</taxon>
        <taxon>Pseudomonadota</taxon>
        <taxon>Betaproteobacteria</taxon>
        <taxon>Candidatus Desulfobacillus</taxon>
    </lineage>
</organism>
<evidence type="ECO:0000256" key="1">
    <source>
        <dbReference type="ARBA" id="ARBA00009175"/>
    </source>
</evidence>
<evidence type="ECO:0000313" key="9">
    <source>
        <dbReference type="Proteomes" id="UP000662914"/>
    </source>
</evidence>
<feature type="binding site" evidence="6">
    <location>
        <position position="168"/>
    </location>
    <ligand>
        <name>molybdate</name>
        <dbReference type="ChEBI" id="CHEBI:36264"/>
    </ligand>
</feature>
<dbReference type="KEGG" id="ddz:DSYM_08520"/>
<dbReference type="SUPFAM" id="SSF53850">
    <property type="entry name" value="Periplasmic binding protein-like II"/>
    <property type="match status" value="1"/>
</dbReference>
<feature type="chain" id="PRO_5035295018" evidence="7">
    <location>
        <begin position="24"/>
        <end position="249"/>
    </location>
</feature>
<comment type="subunit">
    <text evidence="5">The complex is composed of two ATP-binding proteins (ModC), two transmembrane proteins (ModB) and a solute-binding protein (ModA).</text>
</comment>
<proteinExistence type="inferred from homology"/>